<gene>
    <name evidence="2" type="ORF">GIB67_026539</name>
</gene>
<accession>A0A7J7PC40</accession>
<feature type="compositionally biased region" description="Polar residues" evidence="1">
    <location>
        <begin position="17"/>
        <end position="26"/>
    </location>
</feature>
<reference evidence="2 3" key="1">
    <citation type="journal article" date="2020" name="IScience">
        <title>Genome Sequencing of the Endangered Kingdonia uniflora (Circaeasteraceae, Ranunculales) Reveals Potential Mechanisms of Evolutionary Specialization.</title>
        <authorList>
            <person name="Sun Y."/>
            <person name="Deng T."/>
            <person name="Zhang A."/>
            <person name="Moore M.J."/>
            <person name="Landis J.B."/>
            <person name="Lin N."/>
            <person name="Zhang H."/>
            <person name="Zhang X."/>
            <person name="Huang J."/>
            <person name="Zhang X."/>
            <person name="Sun H."/>
            <person name="Wang H."/>
        </authorList>
    </citation>
    <scope>NUCLEOTIDE SEQUENCE [LARGE SCALE GENOMIC DNA]</scope>
    <source>
        <strain evidence="2">TB1705</strain>
        <tissue evidence="2">Leaf</tissue>
    </source>
</reference>
<sequence>FIQGQSVANQKVLDPPASNTSQSLHGSTVRELNCKLLSVMGQNDVVAHGRWVTNNPSKIVHFKPLGPNA</sequence>
<proteinExistence type="predicted"/>
<protein>
    <submittedName>
        <fullName evidence="2">Uncharacterized protein</fullName>
    </submittedName>
</protein>
<evidence type="ECO:0000313" key="2">
    <source>
        <dbReference type="EMBL" id="KAF6176852.1"/>
    </source>
</evidence>
<dbReference type="AlphaFoldDB" id="A0A7J7PC40"/>
<dbReference type="OrthoDB" id="1112709at2759"/>
<organism evidence="2 3">
    <name type="scientific">Kingdonia uniflora</name>
    <dbReference type="NCBI Taxonomy" id="39325"/>
    <lineage>
        <taxon>Eukaryota</taxon>
        <taxon>Viridiplantae</taxon>
        <taxon>Streptophyta</taxon>
        <taxon>Embryophyta</taxon>
        <taxon>Tracheophyta</taxon>
        <taxon>Spermatophyta</taxon>
        <taxon>Magnoliopsida</taxon>
        <taxon>Ranunculales</taxon>
        <taxon>Circaeasteraceae</taxon>
        <taxon>Kingdonia</taxon>
    </lineage>
</organism>
<feature type="region of interest" description="Disordered" evidence="1">
    <location>
        <begin position="1"/>
        <end position="26"/>
    </location>
</feature>
<keyword evidence="3" id="KW-1185">Reference proteome</keyword>
<dbReference type="EMBL" id="JACGCM010000032">
    <property type="protein sequence ID" value="KAF6176852.1"/>
    <property type="molecule type" value="Genomic_DNA"/>
</dbReference>
<evidence type="ECO:0000313" key="3">
    <source>
        <dbReference type="Proteomes" id="UP000541444"/>
    </source>
</evidence>
<evidence type="ECO:0000256" key="1">
    <source>
        <dbReference type="SAM" id="MobiDB-lite"/>
    </source>
</evidence>
<dbReference type="Proteomes" id="UP000541444">
    <property type="component" value="Unassembled WGS sequence"/>
</dbReference>
<comment type="caution">
    <text evidence="2">The sequence shown here is derived from an EMBL/GenBank/DDBJ whole genome shotgun (WGS) entry which is preliminary data.</text>
</comment>
<feature type="non-terminal residue" evidence="2">
    <location>
        <position position="69"/>
    </location>
</feature>
<name>A0A7J7PC40_9MAGN</name>